<dbReference type="EMBL" id="MCFJ01000002">
    <property type="protein sequence ID" value="ORY69887.1"/>
    <property type="molecule type" value="Genomic_DNA"/>
</dbReference>
<evidence type="ECO:0000256" key="3">
    <source>
        <dbReference type="ARBA" id="ARBA00022827"/>
    </source>
</evidence>
<dbReference type="AlphaFoldDB" id="A0A1Y2EEQ4"/>
<feature type="domain" description="External alternative NADH-ubiquinone oxidoreductase-like C-terminal" evidence="7">
    <location>
        <begin position="460"/>
        <end position="505"/>
    </location>
</feature>
<dbReference type="GeneID" id="63779551"/>
<evidence type="ECO:0000256" key="5">
    <source>
        <dbReference type="ARBA" id="ARBA00023027"/>
    </source>
</evidence>
<evidence type="ECO:0000259" key="6">
    <source>
        <dbReference type="Pfam" id="PF07992"/>
    </source>
</evidence>
<dbReference type="PRINTS" id="PR00368">
    <property type="entry name" value="FADPNR"/>
</dbReference>
<evidence type="ECO:0000256" key="1">
    <source>
        <dbReference type="ARBA" id="ARBA00005272"/>
    </source>
</evidence>
<dbReference type="InterPro" id="IPR054585">
    <property type="entry name" value="NDH2-like_C"/>
</dbReference>
<protein>
    <submittedName>
        <fullName evidence="8">Pyridine nucleotide-disulfide oxidoreductase-domain-containing protein</fullName>
    </submittedName>
</protein>
<dbReference type="PANTHER" id="PTHR43706:SF17">
    <property type="entry name" value="NADH DEHYDROGENASE (EUROFUNG)"/>
    <property type="match status" value="1"/>
</dbReference>
<accession>A0A1Y2EEQ4</accession>
<organism evidence="8 9">
    <name type="scientific">Pseudomassariella vexata</name>
    <dbReference type="NCBI Taxonomy" id="1141098"/>
    <lineage>
        <taxon>Eukaryota</taxon>
        <taxon>Fungi</taxon>
        <taxon>Dikarya</taxon>
        <taxon>Ascomycota</taxon>
        <taxon>Pezizomycotina</taxon>
        <taxon>Sordariomycetes</taxon>
        <taxon>Xylariomycetidae</taxon>
        <taxon>Amphisphaeriales</taxon>
        <taxon>Pseudomassariaceae</taxon>
        <taxon>Pseudomassariella</taxon>
    </lineage>
</organism>
<evidence type="ECO:0000259" key="7">
    <source>
        <dbReference type="Pfam" id="PF22366"/>
    </source>
</evidence>
<comment type="caution">
    <text evidence="8">The sequence shown here is derived from an EMBL/GenBank/DDBJ whole genome shotgun (WGS) entry which is preliminary data.</text>
</comment>
<dbReference type="SUPFAM" id="SSF51905">
    <property type="entry name" value="FAD/NAD(P)-binding domain"/>
    <property type="match status" value="1"/>
</dbReference>
<evidence type="ECO:0000256" key="2">
    <source>
        <dbReference type="ARBA" id="ARBA00022630"/>
    </source>
</evidence>
<sequence>MTITSGRLAAAAGRRHVGNALVPSGLYNSGIAAQPRGSDLGGVRLASTTPVGDAKPNKKQRVVVLGSGWAGYGFARMLDPKKFERIVISPRSYFVFTPLLAGTAVGTLEFRAVLESVRRLGLDKFHQGWADDIDFARKTIRVEANTSDDLASRTQTTAVTSSDLQGREGDMFDVAYDKLIIAVGSYAQTFGIEGVKEYANFLRDIGDARKIRLKVLQCFEKAALPTTSKADRKKLLHFAVVGGGPTGIEFAAELHDLIRDDIRNLYPELMESVAITVYDIAPKVLPMFDQTLANYAMETFRREGIAVKTEHHLTRIRRDESCEGCLTLNIKEYGNKEVHAGIVVWSTGLMQNPLIQKMGDKAFSPSDFEGQGDQPPVKVKLQRDWQTGSVLTDSHLQVRVVPNETRADQVLTTESTALPDVYAIGDCSIIHGLSLPATAQVASQKATHLAKRLNQGDVDMSQTDDLKGWAAWVLWRTAYLTKSMSVRNKIMVPVYWAMSWLFGRDIARF</sequence>
<dbReference type="STRING" id="1141098.A0A1Y2EEQ4"/>
<dbReference type="InterPro" id="IPR023753">
    <property type="entry name" value="FAD/NAD-binding_dom"/>
</dbReference>
<feature type="domain" description="FAD/NAD(P)-binding" evidence="6">
    <location>
        <begin position="61"/>
        <end position="358"/>
    </location>
</feature>
<evidence type="ECO:0000313" key="9">
    <source>
        <dbReference type="Proteomes" id="UP000193689"/>
    </source>
</evidence>
<dbReference type="InParanoid" id="A0A1Y2EEQ4"/>
<keyword evidence="5" id="KW-0520">NAD</keyword>
<dbReference type="GO" id="GO:0003954">
    <property type="term" value="F:NADH dehydrogenase activity"/>
    <property type="evidence" value="ECO:0007669"/>
    <property type="project" value="InterPro"/>
</dbReference>
<dbReference type="PANTHER" id="PTHR43706">
    <property type="entry name" value="NADH DEHYDROGENASE"/>
    <property type="match status" value="1"/>
</dbReference>
<reference evidence="8 9" key="1">
    <citation type="submission" date="2016-07" db="EMBL/GenBank/DDBJ databases">
        <title>Pervasive Adenine N6-methylation of Active Genes in Fungi.</title>
        <authorList>
            <consortium name="DOE Joint Genome Institute"/>
            <person name="Mondo S.J."/>
            <person name="Dannebaum R.O."/>
            <person name="Kuo R.C."/>
            <person name="Labutti K."/>
            <person name="Haridas S."/>
            <person name="Kuo A."/>
            <person name="Salamov A."/>
            <person name="Ahrendt S.R."/>
            <person name="Lipzen A."/>
            <person name="Sullivan W."/>
            <person name="Andreopoulos W.B."/>
            <person name="Clum A."/>
            <person name="Lindquist E."/>
            <person name="Daum C."/>
            <person name="Ramamoorthy G.K."/>
            <person name="Gryganskyi A."/>
            <person name="Culley D."/>
            <person name="Magnuson J.K."/>
            <person name="James T.Y."/>
            <person name="O'Malley M.A."/>
            <person name="Stajich J.E."/>
            <person name="Spatafora J.W."/>
            <person name="Visel A."/>
            <person name="Grigoriev I.V."/>
        </authorList>
    </citation>
    <scope>NUCLEOTIDE SEQUENCE [LARGE SCALE GENOMIC DNA]</scope>
    <source>
        <strain evidence="8 9">CBS 129021</strain>
    </source>
</reference>
<dbReference type="InterPro" id="IPR036188">
    <property type="entry name" value="FAD/NAD-bd_sf"/>
</dbReference>
<keyword evidence="2" id="KW-0285">Flavoprotein</keyword>
<dbReference type="InterPro" id="IPR045024">
    <property type="entry name" value="NDH-2"/>
</dbReference>
<evidence type="ECO:0000256" key="4">
    <source>
        <dbReference type="ARBA" id="ARBA00023002"/>
    </source>
</evidence>
<name>A0A1Y2EEQ4_9PEZI</name>
<keyword evidence="9" id="KW-1185">Reference proteome</keyword>
<evidence type="ECO:0000313" key="8">
    <source>
        <dbReference type="EMBL" id="ORY69887.1"/>
    </source>
</evidence>
<dbReference type="Pfam" id="PF07992">
    <property type="entry name" value="Pyr_redox_2"/>
    <property type="match status" value="1"/>
</dbReference>
<dbReference type="Proteomes" id="UP000193689">
    <property type="component" value="Unassembled WGS sequence"/>
</dbReference>
<dbReference type="GO" id="GO:0005739">
    <property type="term" value="C:mitochondrion"/>
    <property type="evidence" value="ECO:0007669"/>
    <property type="project" value="TreeGrafter"/>
</dbReference>
<dbReference type="OrthoDB" id="3244603at2759"/>
<dbReference type="Pfam" id="PF22366">
    <property type="entry name" value="NDH2_C"/>
    <property type="match status" value="1"/>
</dbReference>
<comment type="similarity">
    <text evidence="1">Belongs to the NADH dehydrogenase family.</text>
</comment>
<dbReference type="RefSeq" id="XP_040719837.1">
    <property type="nucleotide sequence ID" value="XM_040863339.1"/>
</dbReference>
<gene>
    <name evidence="8" type="ORF">BCR38DRAFT_481047</name>
</gene>
<proteinExistence type="inferred from homology"/>
<dbReference type="Gene3D" id="3.50.50.100">
    <property type="match status" value="1"/>
</dbReference>
<keyword evidence="4" id="KW-0560">Oxidoreductase</keyword>
<keyword evidence="3" id="KW-0274">FAD</keyword>